<reference evidence="3" key="1">
    <citation type="submission" date="2023-03" db="EMBL/GenBank/DDBJ databases">
        <title>Multiphase analysis and comparison of six strains from genera Psychromarinibacter, Lutimaribacter, and Maritimibacter, including a novel species: Psychromarinibacter sediminicola sp. nov.</title>
        <authorList>
            <person name="Wang Y.-H."/>
            <person name="Ye M.-Q."/>
            <person name="Du Z.-J."/>
        </authorList>
    </citation>
    <scope>NUCLEOTIDE SEQUENCE</scope>
    <source>
        <strain evidence="3">C21-152</strain>
    </source>
</reference>
<comment type="caution">
    <text evidence="3">The sequence shown here is derived from an EMBL/GenBank/DDBJ whole genome shotgun (WGS) entry which is preliminary data.</text>
</comment>
<gene>
    <name evidence="3" type="ORF">P1J78_07220</name>
</gene>
<sequence length="200" mass="21008">MSDVAILLFAAGASARMGGRDKLMEEIGGEPLLCRSARRAVATGLPVTVLLPPDRPDRPDRTAALEGLALATVRVDRAAEGMSRSIRAGLASLPPETAGAMMLQADMPDLETADLVTLADRFRALGADTVTRAAAADGTPGAPAIVPRRLFPALAALEGDTGGRDVLRTEKQELVPLPGRHALTDLDTPEDWAAWRRAAD</sequence>
<dbReference type="InterPro" id="IPR025877">
    <property type="entry name" value="MobA-like_NTP_Trfase"/>
</dbReference>
<dbReference type="InterPro" id="IPR029044">
    <property type="entry name" value="Nucleotide-diphossugar_trans"/>
</dbReference>
<feature type="domain" description="MobA-like NTP transferase" evidence="2">
    <location>
        <begin position="7"/>
        <end position="170"/>
    </location>
</feature>
<evidence type="ECO:0000256" key="1">
    <source>
        <dbReference type="ARBA" id="ARBA00022842"/>
    </source>
</evidence>
<organism evidence="3 4">
    <name type="scientific">Psychromarinibacter sediminicola</name>
    <dbReference type="NCBI Taxonomy" id="3033385"/>
    <lineage>
        <taxon>Bacteria</taxon>
        <taxon>Pseudomonadati</taxon>
        <taxon>Pseudomonadota</taxon>
        <taxon>Alphaproteobacteria</taxon>
        <taxon>Rhodobacterales</taxon>
        <taxon>Paracoccaceae</taxon>
        <taxon>Psychromarinibacter</taxon>
    </lineage>
</organism>
<evidence type="ECO:0000313" key="4">
    <source>
        <dbReference type="Proteomes" id="UP001220964"/>
    </source>
</evidence>
<protein>
    <submittedName>
        <fullName evidence="3">Nucleotidyltransferase family protein</fullName>
    </submittedName>
</protein>
<dbReference type="Gene3D" id="3.90.550.10">
    <property type="entry name" value="Spore Coat Polysaccharide Biosynthesis Protein SpsA, Chain A"/>
    <property type="match status" value="1"/>
</dbReference>
<keyword evidence="1" id="KW-0460">Magnesium</keyword>
<dbReference type="RefSeq" id="WP_275566657.1">
    <property type="nucleotide sequence ID" value="NZ_JARGYC010000014.1"/>
</dbReference>
<proteinExistence type="predicted"/>
<dbReference type="Pfam" id="PF12804">
    <property type="entry name" value="NTP_transf_3"/>
    <property type="match status" value="1"/>
</dbReference>
<dbReference type="GO" id="GO:0016779">
    <property type="term" value="F:nucleotidyltransferase activity"/>
    <property type="evidence" value="ECO:0007669"/>
    <property type="project" value="UniProtKB-ARBA"/>
</dbReference>
<evidence type="ECO:0000313" key="3">
    <source>
        <dbReference type="EMBL" id="MDF0600516.1"/>
    </source>
</evidence>
<dbReference type="CDD" id="cd04182">
    <property type="entry name" value="GT_2_like_f"/>
    <property type="match status" value="1"/>
</dbReference>
<dbReference type="AlphaFoldDB" id="A0AAE3NQF0"/>
<name>A0AAE3NQF0_9RHOB</name>
<dbReference type="Proteomes" id="UP001220964">
    <property type="component" value="Unassembled WGS sequence"/>
</dbReference>
<evidence type="ECO:0000259" key="2">
    <source>
        <dbReference type="Pfam" id="PF12804"/>
    </source>
</evidence>
<accession>A0AAE3NQF0</accession>
<dbReference type="PANTHER" id="PTHR43777">
    <property type="entry name" value="MOLYBDENUM COFACTOR CYTIDYLYLTRANSFERASE"/>
    <property type="match status" value="1"/>
</dbReference>
<dbReference type="SUPFAM" id="SSF53448">
    <property type="entry name" value="Nucleotide-diphospho-sugar transferases"/>
    <property type="match status" value="1"/>
</dbReference>
<dbReference type="PANTHER" id="PTHR43777:SF1">
    <property type="entry name" value="MOLYBDENUM COFACTOR CYTIDYLYLTRANSFERASE"/>
    <property type="match status" value="1"/>
</dbReference>
<dbReference type="EMBL" id="JARGYC010000014">
    <property type="protein sequence ID" value="MDF0600516.1"/>
    <property type="molecule type" value="Genomic_DNA"/>
</dbReference>
<keyword evidence="4" id="KW-1185">Reference proteome</keyword>